<protein>
    <submittedName>
        <fullName evidence="9">Nop14-like protein</fullName>
    </submittedName>
</protein>
<organism evidence="9 10">
    <name type="scientific">Ascosphaera apis ARSEF 7405</name>
    <dbReference type="NCBI Taxonomy" id="392613"/>
    <lineage>
        <taxon>Eukaryota</taxon>
        <taxon>Fungi</taxon>
        <taxon>Dikarya</taxon>
        <taxon>Ascomycota</taxon>
        <taxon>Pezizomycotina</taxon>
        <taxon>Eurotiomycetes</taxon>
        <taxon>Eurotiomycetidae</taxon>
        <taxon>Onygenales</taxon>
        <taxon>Ascosphaeraceae</taxon>
        <taxon>Ascosphaera</taxon>
    </lineage>
</organism>
<dbReference type="EMBL" id="AZGZ01000009">
    <property type="protein sequence ID" value="KZZ93166.1"/>
    <property type="molecule type" value="Genomic_DNA"/>
</dbReference>
<keyword evidence="3" id="KW-0690">Ribosome biogenesis</keyword>
<dbReference type="Proteomes" id="UP000242877">
    <property type="component" value="Unassembled WGS sequence"/>
</dbReference>
<feature type="region of interest" description="Disordered" evidence="8">
    <location>
        <begin position="425"/>
        <end position="454"/>
    </location>
</feature>
<dbReference type="Pfam" id="PF04147">
    <property type="entry name" value="Nop14"/>
    <property type="match status" value="1"/>
</dbReference>
<dbReference type="GO" id="GO:0030490">
    <property type="term" value="P:maturation of SSU-rRNA"/>
    <property type="evidence" value="ECO:0007669"/>
    <property type="project" value="TreeGrafter"/>
</dbReference>
<dbReference type="GO" id="GO:0032040">
    <property type="term" value="C:small-subunit processome"/>
    <property type="evidence" value="ECO:0007669"/>
    <property type="project" value="InterPro"/>
</dbReference>
<evidence type="ECO:0000256" key="8">
    <source>
        <dbReference type="SAM" id="MobiDB-lite"/>
    </source>
</evidence>
<evidence type="ECO:0000256" key="2">
    <source>
        <dbReference type="ARBA" id="ARBA00007466"/>
    </source>
</evidence>
<feature type="region of interest" description="Disordered" evidence="8">
    <location>
        <begin position="1"/>
        <end position="96"/>
    </location>
</feature>
<sequence length="915" mass="104756">MPPSQLKQLKASLRESGVLGPQQSKRQKKRDAKSGAAANTRQKRNAALSEIRERFNPFEYKAPARGNKFDVTTRNPTEVLRHRPGVTKGLGEERRKETLLKELHSRRKVGALNDRRFGENDPTMTPEERAAERFARESLKKAKKDSLFNLEDDDEEELQLTHLGQGLDLDGEGDDFQEEDLEESDGEDTLDKKRKRWKAELDELQNPEGEDGEEAPERKKSKHEVMKEIIAKSKFHKYERQKAKEDDDDIREILDKGLPQIFDALRGIKPEQPKPVTPPVPASAPVSAPTPAPAPEFAVNPDRAALIGGKDRDVADREYDQRLKQLTYDKRTQPQDRTKSAEELAQEEAERLKRLELERLRRMEGIEDEDSSENEEPKEHEAGSDEEEEELPDDAKAFGLHSLTHRPDMDVEDEDDFVIDSDLVESDSEADLSLDESDESESEAESEDDAEEREFVGDLTLPPDAHIKSITIDASTARPAQPVNDKLAYTYPCPESQEHFVEITKDVDPNDLPIVVQRIRALYHPRLHPDNKTKLAKFSEILVQHVNYLSNLPEHPPFAVLENLLRHIHSLAKTYPEAVAAAFRNHLRDISHHRSLSLLPGDLVILNGVATIFPTSDHFHPVVTPSNLTMARYLGHSTINDLGELFTGIYISSLCLQYQTFAKRYIPEFVNYTLNALCALSPISPKNRLGNFFMRESPASLRLRRFDTSVVVNKIRFWDVVEYGKREEDLKLSAISVLVTLIDTASGLWSSKLAFCDIFTQARRVLKFLAKACDGKIPSSLADQIQQTIDNLQRLLKQSDLARRPLLLHYHRPLAIKTAVPKFEESFNPDRHYDPDRERAELNKLKKEHKRERKGALRELRKDANFIARESLREKREKDEEYQRKYRRLIAEVQGEEGREANAYEKVKRARKGLR</sequence>
<feature type="compositionally biased region" description="Pro residues" evidence="8">
    <location>
        <begin position="273"/>
        <end position="294"/>
    </location>
</feature>
<evidence type="ECO:0000256" key="4">
    <source>
        <dbReference type="ARBA" id="ARBA00022552"/>
    </source>
</evidence>
<evidence type="ECO:0000256" key="7">
    <source>
        <dbReference type="SAM" id="Coils"/>
    </source>
</evidence>
<dbReference type="PANTHER" id="PTHR23183:SF0">
    <property type="entry name" value="NUCLEOLAR PROTEIN 14"/>
    <property type="match status" value="1"/>
</dbReference>
<feature type="coiled-coil region" evidence="7">
    <location>
        <begin position="839"/>
        <end position="892"/>
    </location>
</feature>
<keyword evidence="4" id="KW-0698">rRNA processing</keyword>
<name>A0A167ZW09_9EURO</name>
<feature type="region of interest" description="Disordered" evidence="8">
    <location>
        <begin position="264"/>
        <end position="413"/>
    </location>
</feature>
<keyword evidence="10" id="KW-1185">Reference proteome</keyword>
<comment type="function">
    <text evidence="6">Involved in nucleolar processing of pre-18S ribosomal RNA. Has a role in the nuclear export of 40S pre-ribosomal subunit to the cytoplasm.</text>
</comment>
<evidence type="ECO:0000256" key="1">
    <source>
        <dbReference type="ARBA" id="ARBA00004604"/>
    </source>
</evidence>
<evidence type="ECO:0000256" key="6">
    <source>
        <dbReference type="ARBA" id="ARBA00024695"/>
    </source>
</evidence>
<feature type="compositionally biased region" description="Acidic residues" evidence="8">
    <location>
        <begin position="169"/>
        <end position="188"/>
    </location>
</feature>
<gene>
    <name evidence="9" type="ORF">AAP_02632</name>
</gene>
<comment type="subcellular location">
    <subcellularLocation>
        <location evidence="1">Nucleus</location>
        <location evidence="1">Nucleolus</location>
    </subcellularLocation>
</comment>
<dbReference type="GO" id="GO:0030692">
    <property type="term" value="C:Noc4p-Nop14p complex"/>
    <property type="evidence" value="ECO:0007669"/>
    <property type="project" value="TreeGrafter"/>
</dbReference>
<feature type="compositionally biased region" description="Basic and acidic residues" evidence="8">
    <location>
        <begin position="215"/>
        <end position="225"/>
    </location>
</feature>
<evidence type="ECO:0000256" key="3">
    <source>
        <dbReference type="ARBA" id="ARBA00022517"/>
    </source>
</evidence>
<feature type="compositionally biased region" description="Basic and acidic residues" evidence="8">
    <location>
        <begin position="309"/>
        <end position="365"/>
    </location>
</feature>
<evidence type="ECO:0000313" key="9">
    <source>
        <dbReference type="EMBL" id="KZZ93166.1"/>
    </source>
</evidence>
<reference evidence="9 10" key="1">
    <citation type="journal article" date="2016" name="Genome Biol. Evol.">
        <title>Divergent and convergent evolution of fungal pathogenicity.</title>
        <authorList>
            <person name="Shang Y."/>
            <person name="Xiao G."/>
            <person name="Zheng P."/>
            <person name="Cen K."/>
            <person name="Zhan S."/>
            <person name="Wang C."/>
        </authorList>
    </citation>
    <scope>NUCLEOTIDE SEQUENCE [LARGE SCALE GENOMIC DNA]</scope>
    <source>
        <strain evidence="9 10">ARSEF 7405</strain>
    </source>
</reference>
<evidence type="ECO:0000313" key="10">
    <source>
        <dbReference type="Proteomes" id="UP000242877"/>
    </source>
</evidence>
<dbReference type="AlphaFoldDB" id="A0A167ZW09"/>
<feature type="region of interest" description="Disordered" evidence="8">
    <location>
        <begin position="144"/>
        <end position="225"/>
    </location>
</feature>
<keyword evidence="7" id="KW-0175">Coiled coil</keyword>
<feature type="compositionally biased region" description="Acidic residues" evidence="8">
    <location>
        <begin position="425"/>
        <end position="452"/>
    </location>
</feature>
<dbReference type="VEuPathDB" id="FungiDB:AAP_02632"/>
<comment type="caution">
    <text evidence="9">The sequence shown here is derived from an EMBL/GenBank/DDBJ whole genome shotgun (WGS) entry which is preliminary data.</text>
</comment>
<accession>A0A167ZW09</accession>
<dbReference type="PANTHER" id="PTHR23183">
    <property type="entry name" value="NOP14"/>
    <property type="match status" value="1"/>
</dbReference>
<proteinExistence type="inferred from homology"/>
<evidence type="ECO:0000256" key="5">
    <source>
        <dbReference type="ARBA" id="ARBA00023242"/>
    </source>
</evidence>
<dbReference type="OrthoDB" id="441771at2759"/>
<dbReference type="InterPro" id="IPR007276">
    <property type="entry name" value="Nop14"/>
</dbReference>
<feature type="compositionally biased region" description="Acidic residues" evidence="8">
    <location>
        <begin position="202"/>
        <end position="214"/>
    </location>
</feature>
<comment type="similarity">
    <text evidence="2">Belongs to the NOP14 family.</text>
</comment>
<keyword evidence="5" id="KW-0539">Nucleus</keyword>